<dbReference type="RefSeq" id="XP_033459096.1">
    <property type="nucleotide sequence ID" value="XM_033607709.1"/>
</dbReference>
<dbReference type="Pfam" id="PF07976">
    <property type="entry name" value="Phe_hydrox_dim"/>
    <property type="match status" value="1"/>
</dbReference>
<dbReference type="SUPFAM" id="SSF51905">
    <property type="entry name" value="FAD/NAD(P)-binding domain"/>
    <property type="match status" value="1"/>
</dbReference>
<feature type="region of interest" description="Disordered" evidence="5">
    <location>
        <begin position="577"/>
        <end position="622"/>
    </location>
</feature>
<keyword evidence="4" id="KW-0560">Oxidoreductase</keyword>
<evidence type="ECO:0000313" key="8">
    <source>
        <dbReference type="Proteomes" id="UP000504637"/>
    </source>
</evidence>
<dbReference type="InterPro" id="IPR050641">
    <property type="entry name" value="RIFMO-like"/>
</dbReference>
<dbReference type="InterPro" id="IPR002938">
    <property type="entry name" value="FAD-bd"/>
</dbReference>
<dbReference type="Proteomes" id="UP000504637">
    <property type="component" value="Unplaced"/>
</dbReference>
<sequence length="798" mass="87616">MAAASSIHSVVDSIKNSLHIDDKGPSNGKNVEAQPDRPDSGLSIADKTSNDKPGSKTVELDMDDVEYRDVVIAGAGPAGLLLATMLGRHSRGSQPAPSFICVEPQFRSTPAGHADGLNARSIEMFKSLGLLDELLQHAVALTERAVWAEAPSDHSLKSSPESENGNRNKAARKMIRVAKHSMGGPNDARSYNLIGLRQGKVEDVLSADVQRSMPGSLLRGFQVVDVRLDEVDATYPVVVDLAKVSEDGSLLQPPQTRRIRCRHLVGADGAHSTVRKKVGIVMEGDSTDQVFGVVDLPVDTDFPDIRRVCQVQNESGMIMVIPREQDAEGEWLTRFYVDMKEIEIRRRQQAAEREAEKLSTKDVSTAEVTATINGQQDAKAPTIMIKNTRQRSTITEDDILQRIEEIFAPFRMQKKAGTHVNWSTSYAIGQRVASEFIRTDFAGMPRVFLVGDACHTHSPKLGQGMNVSMADSYNLAWKLTRSISPVSPLTGAIDAAAAANSAVLLHSYATERRAIAQRLIDIDRQWYALTWSADRDRQHEASRHQEADALLDEIMTFASGLGIVYSQSFLTHASTIVSPTSRDSAPPTTDGESQELANAADPKSLASEAEKEKPFSSPAQPGRRFANRLLTRLANSEPRDLHDQILPNLARFFVLIFTGRDILNTQSQSSKTVQIIFERILPKYNHYSTTCEAKVVTPEHVLGADHGKESEMTSIHDIVDPWTALPACVKRSAEMETFSLSDAGYEYYGLNSAHSTVVVVRPDGWVGARFEVVGEQEGPVKGVEEKLDEYLGGIFRRA</sequence>
<feature type="domain" description="FAD-binding" evidence="6">
    <location>
        <begin position="387"/>
        <end position="521"/>
    </location>
</feature>
<evidence type="ECO:0000259" key="7">
    <source>
        <dbReference type="Pfam" id="PF07976"/>
    </source>
</evidence>
<organism evidence="9">
    <name type="scientific">Dissoconium aciculare CBS 342.82</name>
    <dbReference type="NCBI Taxonomy" id="1314786"/>
    <lineage>
        <taxon>Eukaryota</taxon>
        <taxon>Fungi</taxon>
        <taxon>Dikarya</taxon>
        <taxon>Ascomycota</taxon>
        <taxon>Pezizomycotina</taxon>
        <taxon>Dothideomycetes</taxon>
        <taxon>Dothideomycetidae</taxon>
        <taxon>Mycosphaerellales</taxon>
        <taxon>Dissoconiaceae</taxon>
        <taxon>Dissoconium</taxon>
    </lineage>
</organism>
<feature type="compositionally biased region" description="Polar residues" evidence="5">
    <location>
        <begin position="577"/>
        <end position="591"/>
    </location>
</feature>
<evidence type="ECO:0000256" key="1">
    <source>
        <dbReference type="ARBA" id="ARBA00007801"/>
    </source>
</evidence>
<dbReference type="GO" id="GO:0071949">
    <property type="term" value="F:FAD binding"/>
    <property type="evidence" value="ECO:0007669"/>
    <property type="project" value="InterPro"/>
</dbReference>
<gene>
    <name evidence="9" type="ORF">K489DRAFT_410421</name>
</gene>
<dbReference type="InterPro" id="IPR036188">
    <property type="entry name" value="FAD/NAD-bd_sf"/>
</dbReference>
<evidence type="ECO:0000256" key="5">
    <source>
        <dbReference type="SAM" id="MobiDB-lite"/>
    </source>
</evidence>
<feature type="domain" description="FAD-binding" evidence="6">
    <location>
        <begin position="69"/>
        <end position="380"/>
    </location>
</feature>
<dbReference type="SUPFAM" id="SSF54373">
    <property type="entry name" value="FAD-linked reductases, C-terminal domain"/>
    <property type="match status" value="1"/>
</dbReference>
<dbReference type="Gene3D" id="3.50.50.60">
    <property type="entry name" value="FAD/NAD(P)-binding domain"/>
    <property type="match status" value="2"/>
</dbReference>
<feature type="region of interest" description="Disordered" evidence="5">
    <location>
        <begin position="1"/>
        <end position="57"/>
    </location>
</feature>
<protein>
    <submittedName>
        <fullName evidence="9">FAD/NAD(P)-binding domain-containing protein</fullName>
    </submittedName>
</protein>
<dbReference type="GeneID" id="54365508"/>
<keyword evidence="8" id="KW-1185">Reference proteome</keyword>
<dbReference type="PANTHER" id="PTHR43004:SF15">
    <property type="entry name" value="MONOOXYGENASE, PUTATIVE (AFU_ORTHOLOGUE AFUA_6G03030)-RELATED"/>
    <property type="match status" value="1"/>
</dbReference>
<dbReference type="SUPFAM" id="SSF52833">
    <property type="entry name" value="Thioredoxin-like"/>
    <property type="match status" value="1"/>
</dbReference>
<dbReference type="AlphaFoldDB" id="A0A6J3M213"/>
<accession>A0A6J3M213</accession>
<reference evidence="9" key="1">
    <citation type="submission" date="2020-01" db="EMBL/GenBank/DDBJ databases">
        <authorList>
            <consortium name="DOE Joint Genome Institute"/>
            <person name="Haridas S."/>
            <person name="Albert R."/>
            <person name="Binder M."/>
            <person name="Bloem J."/>
            <person name="Labutti K."/>
            <person name="Salamov A."/>
            <person name="Andreopoulos B."/>
            <person name="Baker S.E."/>
            <person name="Barry K."/>
            <person name="Bills G."/>
            <person name="Bluhm B.H."/>
            <person name="Cannon C."/>
            <person name="Castanera R."/>
            <person name="Culley D.E."/>
            <person name="Daum C."/>
            <person name="Ezra D."/>
            <person name="Gonzalez J.B."/>
            <person name="Henrissat B."/>
            <person name="Kuo A."/>
            <person name="Liang C."/>
            <person name="Lipzen A."/>
            <person name="Lutzoni F."/>
            <person name="Magnuson J."/>
            <person name="Mondo S."/>
            <person name="Nolan M."/>
            <person name="Ohm R."/>
            <person name="Pangilinan J."/>
            <person name="Park H.-J."/>
            <person name="Ramirez L."/>
            <person name="Alfaro M."/>
            <person name="Sun H."/>
            <person name="Tritt A."/>
            <person name="Yoshinaga Y."/>
            <person name="Zwiers L.-H."/>
            <person name="Turgeon B.G."/>
            <person name="Goodwin S.B."/>
            <person name="Spatafora J.W."/>
            <person name="Crous P.W."/>
            <person name="Grigoriev I.V."/>
        </authorList>
    </citation>
    <scope>NUCLEOTIDE SEQUENCE</scope>
    <source>
        <strain evidence="9">CBS 342.82</strain>
    </source>
</reference>
<evidence type="ECO:0000256" key="3">
    <source>
        <dbReference type="ARBA" id="ARBA00022827"/>
    </source>
</evidence>
<evidence type="ECO:0000313" key="9">
    <source>
        <dbReference type="RefSeq" id="XP_033459096.1"/>
    </source>
</evidence>
<dbReference type="InterPro" id="IPR012941">
    <property type="entry name" value="Phe_hydrox_C_dim_dom"/>
</dbReference>
<reference evidence="9" key="2">
    <citation type="submission" date="2020-04" db="EMBL/GenBank/DDBJ databases">
        <authorList>
            <consortium name="NCBI Genome Project"/>
        </authorList>
    </citation>
    <scope>NUCLEOTIDE SEQUENCE</scope>
    <source>
        <strain evidence="9">CBS 342.82</strain>
    </source>
</reference>
<name>A0A6J3M213_9PEZI</name>
<proteinExistence type="inferred from homology"/>
<feature type="domain" description="Phenol hydroxylase-like C-terminal dimerisation" evidence="7">
    <location>
        <begin position="603"/>
        <end position="793"/>
    </location>
</feature>
<comment type="similarity">
    <text evidence="1">Belongs to the PheA/TfdB FAD monooxygenase family.</text>
</comment>
<dbReference type="PANTHER" id="PTHR43004">
    <property type="entry name" value="TRK SYSTEM POTASSIUM UPTAKE PROTEIN"/>
    <property type="match status" value="1"/>
</dbReference>
<reference evidence="9" key="3">
    <citation type="submission" date="2025-08" db="UniProtKB">
        <authorList>
            <consortium name="RefSeq"/>
        </authorList>
    </citation>
    <scope>IDENTIFICATION</scope>
    <source>
        <strain evidence="9">CBS 342.82</strain>
    </source>
</reference>
<dbReference type="InterPro" id="IPR036249">
    <property type="entry name" value="Thioredoxin-like_sf"/>
</dbReference>
<dbReference type="GO" id="GO:0016709">
    <property type="term" value="F:oxidoreductase activity, acting on paired donors, with incorporation or reduction of molecular oxygen, NAD(P)H as one donor, and incorporation of one atom of oxygen"/>
    <property type="evidence" value="ECO:0007669"/>
    <property type="project" value="UniProtKB-ARBA"/>
</dbReference>
<dbReference type="Gene3D" id="3.40.30.20">
    <property type="match status" value="1"/>
</dbReference>
<evidence type="ECO:0000256" key="2">
    <source>
        <dbReference type="ARBA" id="ARBA00022630"/>
    </source>
</evidence>
<evidence type="ECO:0000256" key="4">
    <source>
        <dbReference type="ARBA" id="ARBA00023002"/>
    </source>
</evidence>
<dbReference type="InterPro" id="IPR038220">
    <property type="entry name" value="PHOX_C_sf"/>
</dbReference>
<evidence type="ECO:0000259" key="6">
    <source>
        <dbReference type="Pfam" id="PF01494"/>
    </source>
</evidence>
<dbReference type="OrthoDB" id="1716816at2759"/>
<dbReference type="PRINTS" id="PR00420">
    <property type="entry name" value="RNGMNOXGNASE"/>
</dbReference>
<keyword evidence="2" id="KW-0285">Flavoprotein</keyword>
<dbReference type="Pfam" id="PF01494">
    <property type="entry name" value="FAD_binding_3"/>
    <property type="match status" value="2"/>
</dbReference>
<keyword evidence="3" id="KW-0274">FAD</keyword>